<evidence type="ECO:0000259" key="2">
    <source>
        <dbReference type="PROSITE" id="PS50206"/>
    </source>
</evidence>
<keyword evidence="1" id="KW-0812">Transmembrane</keyword>
<dbReference type="CDD" id="cd00158">
    <property type="entry name" value="RHOD"/>
    <property type="match status" value="1"/>
</dbReference>
<accession>A0AAU8HTX1</accession>
<dbReference type="SUPFAM" id="SSF52821">
    <property type="entry name" value="Rhodanese/Cell cycle control phosphatase"/>
    <property type="match status" value="1"/>
</dbReference>
<dbReference type="Gene3D" id="3.40.250.10">
    <property type="entry name" value="Rhodanese-like domain"/>
    <property type="match status" value="1"/>
</dbReference>
<reference evidence="3" key="1">
    <citation type="journal article" date="2018" name="Antonie Van Leeuwenhoek">
        <title>Proteinivorax hydrogeniformans sp. nov., an anaerobic, haloalkaliphilic bacterium fermenting proteinaceous compounds with high hydrogen production.</title>
        <authorList>
            <person name="Boltyanskaya Y."/>
            <person name="Detkova E."/>
            <person name="Pimenov N."/>
            <person name="Kevbrin V."/>
        </authorList>
    </citation>
    <scope>NUCLEOTIDE SEQUENCE</scope>
    <source>
        <strain evidence="3">Z-710</strain>
    </source>
</reference>
<feature type="domain" description="Rhodanese" evidence="2">
    <location>
        <begin position="56"/>
        <end position="140"/>
    </location>
</feature>
<evidence type="ECO:0000313" key="3">
    <source>
        <dbReference type="EMBL" id="XCI28830.1"/>
    </source>
</evidence>
<keyword evidence="1" id="KW-0472">Membrane</keyword>
<gene>
    <name evidence="3" type="ORF">PRVXH_000108</name>
</gene>
<dbReference type="Pfam" id="PF00581">
    <property type="entry name" value="Rhodanese"/>
    <property type="match status" value="1"/>
</dbReference>
<proteinExistence type="predicted"/>
<dbReference type="SMART" id="SM00450">
    <property type="entry name" value="RHOD"/>
    <property type="match status" value="1"/>
</dbReference>
<dbReference type="PANTHER" id="PTHR43031">
    <property type="entry name" value="FAD-DEPENDENT OXIDOREDUCTASE"/>
    <property type="match status" value="1"/>
</dbReference>
<sequence length="142" mass="16074">MDSSKTKEKNRIFIKTVLLLLLPALVLLVVGILLLPKDLGGHYLKISGQEAEILLDVEDTNIIDMRPKEQFEQNRIPQSINVSFDELKERYHTLDTRKVTVLVPQSDSEGEEMAKFLVEQGFSEVYIIKGGIDSWTGELGDE</sequence>
<organism evidence="3">
    <name type="scientific">Proteinivorax hydrogeniformans</name>
    <dbReference type="NCBI Taxonomy" id="1826727"/>
    <lineage>
        <taxon>Bacteria</taxon>
        <taxon>Bacillati</taxon>
        <taxon>Bacillota</taxon>
        <taxon>Clostridia</taxon>
        <taxon>Eubacteriales</taxon>
        <taxon>Proteinivoracaceae</taxon>
        <taxon>Proteinivorax</taxon>
    </lineage>
</organism>
<dbReference type="RefSeq" id="WP_353893382.1">
    <property type="nucleotide sequence ID" value="NZ_CP159485.1"/>
</dbReference>
<keyword evidence="1" id="KW-1133">Transmembrane helix</keyword>
<protein>
    <submittedName>
        <fullName evidence="3">Rhodanese-like domain-containing protein</fullName>
    </submittedName>
</protein>
<name>A0AAU8HTX1_9FIRM</name>
<dbReference type="InterPro" id="IPR001763">
    <property type="entry name" value="Rhodanese-like_dom"/>
</dbReference>
<dbReference type="EMBL" id="CP159485">
    <property type="protein sequence ID" value="XCI28830.1"/>
    <property type="molecule type" value="Genomic_DNA"/>
</dbReference>
<dbReference type="InterPro" id="IPR050229">
    <property type="entry name" value="GlpE_sulfurtransferase"/>
</dbReference>
<feature type="transmembrane region" description="Helical" evidence="1">
    <location>
        <begin position="12"/>
        <end position="35"/>
    </location>
</feature>
<dbReference type="AlphaFoldDB" id="A0AAU8HTX1"/>
<dbReference type="PROSITE" id="PS50206">
    <property type="entry name" value="RHODANESE_3"/>
    <property type="match status" value="1"/>
</dbReference>
<dbReference type="PANTHER" id="PTHR43031:SF1">
    <property type="entry name" value="PYRIDINE NUCLEOTIDE-DISULPHIDE OXIDOREDUCTASE"/>
    <property type="match status" value="1"/>
</dbReference>
<dbReference type="InterPro" id="IPR036873">
    <property type="entry name" value="Rhodanese-like_dom_sf"/>
</dbReference>
<reference evidence="3" key="2">
    <citation type="submission" date="2024-06" db="EMBL/GenBank/DDBJ databases">
        <authorList>
            <person name="Petrova K.O."/>
            <person name="Toshchakov S.V."/>
            <person name="Boltjanskaja Y.V."/>
            <person name="Kevbrin V.V."/>
        </authorList>
    </citation>
    <scope>NUCLEOTIDE SEQUENCE</scope>
    <source>
        <strain evidence="3">Z-710</strain>
    </source>
</reference>
<evidence type="ECO:0000256" key="1">
    <source>
        <dbReference type="SAM" id="Phobius"/>
    </source>
</evidence>